<evidence type="ECO:0000256" key="6">
    <source>
        <dbReference type="ARBA" id="ARBA00049203"/>
    </source>
</evidence>
<dbReference type="EMBL" id="KZ990239">
    <property type="protein sequence ID" value="RKP24416.1"/>
    <property type="molecule type" value="Genomic_DNA"/>
</dbReference>
<comment type="similarity">
    <text evidence="1">Belongs to the AB hydrolase superfamily.</text>
</comment>
<evidence type="ECO:0000256" key="2">
    <source>
        <dbReference type="ARBA" id="ARBA00013111"/>
    </source>
</evidence>
<evidence type="ECO:0000259" key="7">
    <source>
        <dbReference type="Pfam" id="PF12697"/>
    </source>
</evidence>
<gene>
    <name evidence="8" type="ORF">SYNPS1DRAFT_5124</name>
</gene>
<comment type="catalytic activity">
    <reaction evidence="6">
        <text>[phosphatase 2A protein]-C-terminal L-leucine methyl ester + H2O = [phosphatase 2A protein]-C-terminal L-leucine + methanol + H(+)</text>
        <dbReference type="Rhea" id="RHEA:48548"/>
        <dbReference type="Rhea" id="RHEA-COMP:12134"/>
        <dbReference type="Rhea" id="RHEA-COMP:12135"/>
        <dbReference type="ChEBI" id="CHEBI:15377"/>
        <dbReference type="ChEBI" id="CHEBI:15378"/>
        <dbReference type="ChEBI" id="CHEBI:17790"/>
        <dbReference type="ChEBI" id="CHEBI:90516"/>
        <dbReference type="ChEBI" id="CHEBI:90517"/>
        <dbReference type="EC" id="3.1.1.89"/>
    </reaction>
</comment>
<evidence type="ECO:0000313" key="9">
    <source>
        <dbReference type="Proteomes" id="UP000278143"/>
    </source>
</evidence>
<keyword evidence="5 8" id="KW-0378">Hydrolase</keyword>
<sequence length="142" mass="15346">GETQPLFVFHHGAGQSALSFALTARELRQRTNNQCAIACYDCRGHGKCNDDLTRTANDNDLSLARLTQDLVEVVRQVQQHPKQSIILVGHSMGGAVVVDAVARKLIAPMTGVVVLDVVEGSAMESLAYMSAFIQSRPVAFHS</sequence>
<dbReference type="GO" id="GO:0051723">
    <property type="term" value="F:protein methylesterase activity"/>
    <property type="evidence" value="ECO:0007669"/>
    <property type="project" value="UniProtKB-EC"/>
</dbReference>
<feature type="non-terminal residue" evidence="8">
    <location>
        <position position="1"/>
    </location>
</feature>
<keyword evidence="4" id="KW-0719">Serine esterase</keyword>
<dbReference type="InterPro" id="IPR016812">
    <property type="entry name" value="PPase_methylesterase_euk"/>
</dbReference>
<feature type="non-terminal residue" evidence="8">
    <location>
        <position position="142"/>
    </location>
</feature>
<reference evidence="9" key="1">
    <citation type="journal article" date="2018" name="Nat. Microbiol.">
        <title>Leveraging single-cell genomics to expand the fungal tree of life.</title>
        <authorList>
            <person name="Ahrendt S.R."/>
            <person name="Quandt C.A."/>
            <person name="Ciobanu D."/>
            <person name="Clum A."/>
            <person name="Salamov A."/>
            <person name="Andreopoulos B."/>
            <person name="Cheng J.F."/>
            <person name="Woyke T."/>
            <person name="Pelin A."/>
            <person name="Henrissat B."/>
            <person name="Reynolds N.K."/>
            <person name="Benny G.L."/>
            <person name="Smith M.E."/>
            <person name="James T.Y."/>
            <person name="Grigoriev I.V."/>
        </authorList>
    </citation>
    <scope>NUCLEOTIDE SEQUENCE [LARGE SCALE GENOMIC DNA]</scope>
    <source>
        <strain evidence="9">Benny S71-1</strain>
    </source>
</reference>
<dbReference type="InterPro" id="IPR000073">
    <property type="entry name" value="AB_hydrolase_1"/>
</dbReference>
<accession>A0A4P9YWL2</accession>
<dbReference type="SUPFAM" id="SSF53474">
    <property type="entry name" value="alpha/beta-Hydrolases"/>
    <property type="match status" value="1"/>
</dbReference>
<evidence type="ECO:0000313" key="8">
    <source>
        <dbReference type="EMBL" id="RKP24416.1"/>
    </source>
</evidence>
<dbReference type="EC" id="3.1.1.89" evidence="2"/>
<dbReference type="PANTHER" id="PTHR14189:SF0">
    <property type="entry name" value="PROTEIN PHOSPHATASE METHYLESTERASE 1"/>
    <property type="match status" value="1"/>
</dbReference>
<keyword evidence="9" id="KW-1185">Reference proteome</keyword>
<dbReference type="InterPro" id="IPR029058">
    <property type="entry name" value="AB_hydrolase_fold"/>
</dbReference>
<dbReference type="Pfam" id="PF12697">
    <property type="entry name" value="Abhydrolase_6"/>
    <property type="match status" value="1"/>
</dbReference>
<organism evidence="8 9">
    <name type="scientific">Syncephalis pseudoplumigaleata</name>
    <dbReference type="NCBI Taxonomy" id="1712513"/>
    <lineage>
        <taxon>Eukaryota</taxon>
        <taxon>Fungi</taxon>
        <taxon>Fungi incertae sedis</taxon>
        <taxon>Zoopagomycota</taxon>
        <taxon>Zoopagomycotina</taxon>
        <taxon>Zoopagomycetes</taxon>
        <taxon>Zoopagales</taxon>
        <taxon>Piptocephalidaceae</taxon>
        <taxon>Syncephalis</taxon>
    </lineage>
</organism>
<name>A0A4P9YWL2_9FUNG</name>
<dbReference type="Gene3D" id="3.40.50.1820">
    <property type="entry name" value="alpha/beta hydrolase"/>
    <property type="match status" value="1"/>
</dbReference>
<dbReference type="PANTHER" id="PTHR14189">
    <property type="entry name" value="PROTEIN PHOSPHATASE METHYLESTERASE-1 RELATED"/>
    <property type="match status" value="1"/>
</dbReference>
<dbReference type="AlphaFoldDB" id="A0A4P9YWL2"/>
<protein>
    <recommendedName>
        <fullName evidence="3">Protein phosphatase methylesterase 1</fullName>
        <ecNumber evidence="2">3.1.1.89</ecNumber>
    </recommendedName>
</protein>
<evidence type="ECO:0000256" key="3">
    <source>
        <dbReference type="ARBA" id="ARBA00020672"/>
    </source>
</evidence>
<dbReference type="Proteomes" id="UP000278143">
    <property type="component" value="Unassembled WGS sequence"/>
</dbReference>
<feature type="domain" description="AB hydrolase-1" evidence="7">
    <location>
        <begin position="7"/>
        <end position="123"/>
    </location>
</feature>
<dbReference type="OrthoDB" id="194865at2759"/>
<evidence type="ECO:0000256" key="5">
    <source>
        <dbReference type="ARBA" id="ARBA00022801"/>
    </source>
</evidence>
<proteinExistence type="inferred from homology"/>
<evidence type="ECO:0000256" key="4">
    <source>
        <dbReference type="ARBA" id="ARBA00022487"/>
    </source>
</evidence>
<evidence type="ECO:0000256" key="1">
    <source>
        <dbReference type="ARBA" id="ARBA00008645"/>
    </source>
</evidence>